<dbReference type="SUPFAM" id="SSF54695">
    <property type="entry name" value="POZ domain"/>
    <property type="match status" value="1"/>
</dbReference>
<name>A0A8H3L4H4_9GLOM</name>
<proteinExistence type="predicted"/>
<evidence type="ECO:0000259" key="2">
    <source>
        <dbReference type="PROSITE" id="PS50188"/>
    </source>
</evidence>
<feature type="domain" description="BTB" evidence="1">
    <location>
        <begin position="34"/>
        <end position="97"/>
    </location>
</feature>
<dbReference type="PANTHER" id="PTHR24410:SF23">
    <property type="entry name" value="BTB DOMAIN-CONTAINING PROTEIN-RELATED"/>
    <property type="match status" value="1"/>
</dbReference>
<dbReference type="Gene3D" id="2.60.120.920">
    <property type="match status" value="1"/>
</dbReference>
<evidence type="ECO:0008006" key="5">
    <source>
        <dbReference type="Google" id="ProtNLM"/>
    </source>
</evidence>
<dbReference type="AlphaFoldDB" id="A0A8H3L4H4"/>
<dbReference type="InterPro" id="IPR001870">
    <property type="entry name" value="B30.2/SPRY"/>
</dbReference>
<organism evidence="3 4">
    <name type="scientific">Rhizophagus clarus</name>
    <dbReference type="NCBI Taxonomy" id="94130"/>
    <lineage>
        <taxon>Eukaryota</taxon>
        <taxon>Fungi</taxon>
        <taxon>Fungi incertae sedis</taxon>
        <taxon>Mucoromycota</taxon>
        <taxon>Glomeromycotina</taxon>
        <taxon>Glomeromycetes</taxon>
        <taxon>Glomerales</taxon>
        <taxon>Glomeraceae</taxon>
        <taxon>Rhizophagus</taxon>
    </lineage>
</organism>
<gene>
    <name evidence="3" type="ORF">RCL2_000603500</name>
</gene>
<dbReference type="PROSITE" id="PS50188">
    <property type="entry name" value="B302_SPRY"/>
    <property type="match status" value="1"/>
</dbReference>
<comment type="caution">
    <text evidence="3">The sequence shown here is derived from an EMBL/GenBank/DDBJ whole genome shotgun (WGS) entry which is preliminary data.</text>
</comment>
<dbReference type="InterPro" id="IPR000210">
    <property type="entry name" value="BTB/POZ_dom"/>
</dbReference>
<dbReference type="EMBL" id="BLAL01000040">
    <property type="protein sequence ID" value="GES78722.1"/>
    <property type="molecule type" value="Genomic_DNA"/>
</dbReference>
<evidence type="ECO:0000313" key="3">
    <source>
        <dbReference type="EMBL" id="GES78722.1"/>
    </source>
</evidence>
<dbReference type="PANTHER" id="PTHR24410">
    <property type="entry name" value="HL07962P-RELATED"/>
    <property type="match status" value="1"/>
</dbReference>
<sequence>MKNRNYISEQDNSSPRGRSLENDFKILINDERFYDIALKCSDGKTVYGCKAILATRSDVFNSSIFNESAERNNILSFDDINSTAMKVIMEFLYTSKVGNLLNADNVVEVYYASIQFDLIDLQDHVIEFTKSLINEEVDIGKKLLSECVKKFSLKVDNEMSQILVNCVSKNKLEKSEIDSLSLEGLRYLLEKTFDTQIPFATPEFNIWEYSLIKAIKVVVKNETLVEGILDKNSFSPCEPQEAEEIKNHLILLIDYINLNRMDVEEIKKHVEPFNIHTINKLKDVYRSMAENEESGFIRGIPIFRWKDDDKNLVNIFNNGFTVETVPHNPALRSFMDREVKEVVGTFLQPKSILGDLTFKGKGVYEWNILIEKLCKNIYIGIVDIREDLTNFSFSFSNFSFTDHRGWVLGSDGYVYYKNEWKWYDSKFKEGDKVTVHLDMKDRTCAFSINDNRKPLVSEWKNIPSRVYPIVSLGYGIRNEALVEEILDKGSFPMCETQEAINRFDVYYSKTDKEQHEKELEFIRGILIFKWKNYEIGTLSGVSNNGFTVKVFMQKSVLGG</sequence>
<evidence type="ECO:0000313" key="4">
    <source>
        <dbReference type="Proteomes" id="UP000615446"/>
    </source>
</evidence>
<feature type="domain" description="B30.2/SPRY" evidence="2">
    <location>
        <begin position="282"/>
        <end position="491"/>
    </location>
</feature>
<dbReference type="InterPro" id="IPR043136">
    <property type="entry name" value="B30.2/SPRY_sf"/>
</dbReference>
<dbReference type="Proteomes" id="UP000615446">
    <property type="component" value="Unassembled WGS sequence"/>
</dbReference>
<evidence type="ECO:0000259" key="1">
    <source>
        <dbReference type="PROSITE" id="PS50097"/>
    </source>
</evidence>
<accession>A0A8H3L4H4</accession>
<dbReference type="InterPro" id="IPR051481">
    <property type="entry name" value="BTB-POZ/Galectin-3-binding"/>
</dbReference>
<dbReference type="Gene3D" id="3.30.710.10">
    <property type="entry name" value="Potassium Channel Kv1.1, Chain A"/>
    <property type="match status" value="1"/>
</dbReference>
<dbReference type="OrthoDB" id="6359816at2759"/>
<dbReference type="PROSITE" id="PS50097">
    <property type="entry name" value="BTB"/>
    <property type="match status" value="1"/>
</dbReference>
<reference evidence="3" key="1">
    <citation type="submission" date="2019-10" db="EMBL/GenBank/DDBJ databases">
        <title>Conservation and host-specific expression of non-tandemly repeated heterogenous ribosome RNA gene in arbuscular mycorrhizal fungi.</title>
        <authorList>
            <person name="Maeda T."/>
            <person name="Kobayashi Y."/>
            <person name="Nakagawa T."/>
            <person name="Ezawa T."/>
            <person name="Yamaguchi K."/>
            <person name="Bino T."/>
            <person name="Nishimoto Y."/>
            <person name="Shigenobu S."/>
            <person name="Kawaguchi M."/>
        </authorList>
    </citation>
    <scope>NUCLEOTIDE SEQUENCE</scope>
    <source>
        <strain evidence="3">HR1</strain>
    </source>
</reference>
<protein>
    <recommendedName>
        <fullName evidence="5">BTB domain-containing protein</fullName>
    </recommendedName>
</protein>
<dbReference type="SMART" id="SM00225">
    <property type="entry name" value="BTB"/>
    <property type="match status" value="1"/>
</dbReference>
<dbReference type="SUPFAM" id="SSF49899">
    <property type="entry name" value="Concanavalin A-like lectins/glucanases"/>
    <property type="match status" value="1"/>
</dbReference>
<dbReference type="InterPro" id="IPR011333">
    <property type="entry name" value="SKP1/BTB/POZ_sf"/>
</dbReference>
<dbReference type="Pfam" id="PF00651">
    <property type="entry name" value="BTB"/>
    <property type="match status" value="1"/>
</dbReference>
<dbReference type="InterPro" id="IPR013320">
    <property type="entry name" value="ConA-like_dom_sf"/>
</dbReference>